<dbReference type="Gene3D" id="3.40.50.150">
    <property type="entry name" value="Vaccinia Virus protein VP39"/>
    <property type="match status" value="1"/>
</dbReference>
<organism evidence="1 2">
    <name type="scientific">Lacihabitans soyangensis</name>
    <dbReference type="NCBI Taxonomy" id="869394"/>
    <lineage>
        <taxon>Bacteria</taxon>
        <taxon>Pseudomonadati</taxon>
        <taxon>Bacteroidota</taxon>
        <taxon>Cytophagia</taxon>
        <taxon>Cytophagales</taxon>
        <taxon>Leadbetterellaceae</taxon>
        <taxon>Lacihabitans</taxon>
    </lineage>
</organism>
<dbReference type="GO" id="GO:0032259">
    <property type="term" value="P:methylation"/>
    <property type="evidence" value="ECO:0007669"/>
    <property type="project" value="UniProtKB-KW"/>
</dbReference>
<dbReference type="GO" id="GO:0008168">
    <property type="term" value="F:methyltransferase activity"/>
    <property type="evidence" value="ECO:0007669"/>
    <property type="project" value="UniProtKB-KW"/>
</dbReference>
<dbReference type="Proteomes" id="UP001204144">
    <property type="component" value="Unassembled WGS sequence"/>
</dbReference>
<accession>A0AAE3KUN7</accession>
<proteinExistence type="predicted"/>
<sequence length="207" mass="23871">MYNLKDYYFEDEKPLLTESYLLTPILRVLNNRKNLKILDVGCGNGSIANALINMGFDVYGVDASHGGIEFANKVNPNRFFITDFEKMALPDEVPFDKFDLIISTEVIEHLYSPHAFMKFCQNCLKPKGEILLSTPYHGYLKNLVLSITNKLDDHFTVHWEGGHIKFWSSRTLRILLEMNGFTPTGFYGCGRFTFFWKSMIMTGRLEN</sequence>
<evidence type="ECO:0000313" key="1">
    <source>
        <dbReference type="EMBL" id="MCP9763386.1"/>
    </source>
</evidence>
<dbReference type="SUPFAM" id="SSF53335">
    <property type="entry name" value="S-adenosyl-L-methionine-dependent methyltransferases"/>
    <property type="match status" value="1"/>
</dbReference>
<dbReference type="InterPro" id="IPR029063">
    <property type="entry name" value="SAM-dependent_MTases_sf"/>
</dbReference>
<evidence type="ECO:0000313" key="2">
    <source>
        <dbReference type="Proteomes" id="UP001204144"/>
    </source>
</evidence>
<dbReference type="EMBL" id="RJUF01000027">
    <property type="protein sequence ID" value="MCP9763386.1"/>
    <property type="molecule type" value="Genomic_DNA"/>
</dbReference>
<keyword evidence="1" id="KW-0489">Methyltransferase</keyword>
<name>A0AAE3KUN7_9BACT</name>
<keyword evidence="1" id="KW-0808">Transferase</keyword>
<dbReference type="PANTHER" id="PTHR43861:SF6">
    <property type="entry name" value="METHYLTRANSFERASE TYPE 11"/>
    <property type="match status" value="1"/>
</dbReference>
<keyword evidence="2" id="KW-1185">Reference proteome</keyword>
<dbReference type="Pfam" id="PF13489">
    <property type="entry name" value="Methyltransf_23"/>
    <property type="match status" value="1"/>
</dbReference>
<dbReference type="RefSeq" id="WP_255037168.1">
    <property type="nucleotide sequence ID" value="NZ_RJUF01000027.1"/>
</dbReference>
<comment type="caution">
    <text evidence="1">The sequence shown here is derived from an EMBL/GenBank/DDBJ whole genome shotgun (WGS) entry which is preliminary data.</text>
</comment>
<dbReference type="PANTHER" id="PTHR43861">
    <property type="entry name" value="TRANS-ACONITATE 2-METHYLTRANSFERASE-RELATED"/>
    <property type="match status" value="1"/>
</dbReference>
<dbReference type="AlphaFoldDB" id="A0AAE3KUN7"/>
<reference evidence="1 2" key="1">
    <citation type="submission" date="2018-11" db="EMBL/GenBank/DDBJ databases">
        <title>Novel bacteria species description.</title>
        <authorList>
            <person name="Han J.-H."/>
        </authorList>
    </citation>
    <scope>NUCLEOTIDE SEQUENCE [LARGE SCALE GENOMIC DNA]</scope>
    <source>
        <strain evidence="1 2">KCTC23259</strain>
    </source>
</reference>
<dbReference type="CDD" id="cd02440">
    <property type="entry name" value="AdoMet_MTases"/>
    <property type="match status" value="1"/>
</dbReference>
<protein>
    <submittedName>
        <fullName evidence="1">Class I SAM-dependent methyltransferase</fullName>
    </submittedName>
</protein>
<gene>
    <name evidence="1" type="ORF">EGI31_10485</name>
</gene>